<dbReference type="SUPFAM" id="SSF57903">
    <property type="entry name" value="FYVE/PHD zinc finger"/>
    <property type="match status" value="1"/>
</dbReference>
<organism evidence="1 2">
    <name type="scientific">Plakobranchus ocellatus</name>
    <dbReference type="NCBI Taxonomy" id="259542"/>
    <lineage>
        <taxon>Eukaryota</taxon>
        <taxon>Metazoa</taxon>
        <taxon>Spiralia</taxon>
        <taxon>Lophotrochozoa</taxon>
        <taxon>Mollusca</taxon>
        <taxon>Gastropoda</taxon>
        <taxon>Heterobranchia</taxon>
        <taxon>Euthyneura</taxon>
        <taxon>Panpulmonata</taxon>
        <taxon>Sacoglossa</taxon>
        <taxon>Placobranchoidea</taxon>
        <taxon>Plakobranchidae</taxon>
        <taxon>Plakobranchus</taxon>
    </lineage>
</organism>
<evidence type="ECO:0000313" key="1">
    <source>
        <dbReference type="EMBL" id="GFN95347.1"/>
    </source>
</evidence>
<name>A0AAV3ZLL4_9GAST</name>
<proteinExistence type="predicted"/>
<reference evidence="1 2" key="1">
    <citation type="journal article" date="2021" name="Elife">
        <title>Chloroplast acquisition without the gene transfer in kleptoplastic sea slugs, Plakobranchus ocellatus.</title>
        <authorList>
            <person name="Maeda T."/>
            <person name="Takahashi S."/>
            <person name="Yoshida T."/>
            <person name="Shimamura S."/>
            <person name="Takaki Y."/>
            <person name="Nagai Y."/>
            <person name="Toyoda A."/>
            <person name="Suzuki Y."/>
            <person name="Arimoto A."/>
            <person name="Ishii H."/>
            <person name="Satoh N."/>
            <person name="Nishiyama T."/>
            <person name="Hasebe M."/>
            <person name="Maruyama T."/>
            <person name="Minagawa J."/>
            <person name="Obokata J."/>
            <person name="Shigenobu S."/>
        </authorList>
    </citation>
    <scope>NUCLEOTIDE SEQUENCE [LARGE SCALE GENOMIC DNA]</scope>
</reference>
<sequence length="284" mass="32298">MRTAPQRNVADPCGSLKILFNYTQKKEFLVSAQPLGLGLDVSYHHATQEGDTGEEELRPLPGIFCTESCSEESSSVECSSCKGWIHWRYLPMTYDLLEEWGEGDLPFTCRMCAFDNYSASKALERYVFLLYNTRVMRSVKSFRTEEGLIHSEPSQAEQLMLKTYNVDLPKSVTMSSSASTVDNISWHHCGIKYASSIVREICNLNEDVLEGPSKRRQIYNIKARTQTKGQVIPKANFADQVSAVEELQQTMPFVKLIFRHRGTDSRYKEILLFPCDCGINSARF</sequence>
<comment type="caution">
    <text evidence="1">The sequence shown here is derived from an EMBL/GenBank/DDBJ whole genome shotgun (WGS) entry which is preliminary data.</text>
</comment>
<evidence type="ECO:0008006" key="3">
    <source>
        <dbReference type="Google" id="ProtNLM"/>
    </source>
</evidence>
<protein>
    <recommendedName>
        <fullName evidence="3">Zinc finger PHD-type domain-containing protein</fullName>
    </recommendedName>
</protein>
<dbReference type="EMBL" id="BLXT01002491">
    <property type="protein sequence ID" value="GFN95347.1"/>
    <property type="molecule type" value="Genomic_DNA"/>
</dbReference>
<dbReference type="InterPro" id="IPR011011">
    <property type="entry name" value="Znf_FYVE_PHD"/>
</dbReference>
<gene>
    <name evidence="1" type="ORF">PoB_002185300</name>
</gene>
<keyword evidence="2" id="KW-1185">Reference proteome</keyword>
<evidence type="ECO:0000313" key="2">
    <source>
        <dbReference type="Proteomes" id="UP000735302"/>
    </source>
</evidence>
<dbReference type="Proteomes" id="UP000735302">
    <property type="component" value="Unassembled WGS sequence"/>
</dbReference>
<accession>A0AAV3ZLL4</accession>
<dbReference type="AlphaFoldDB" id="A0AAV3ZLL4"/>